<feature type="region of interest" description="Disordered" evidence="1">
    <location>
        <begin position="231"/>
        <end position="252"/>
    </location>
</feature>
<dbReference type="EMBL" id="HBIJ01021330">
    <property type="protein sequence ID" value="CAE0373058.1"/>
    <property type="molecule type" value="Transcribed_RNA"/>
</dbReference>
<protein>
    <submittedName>
        <fullName evidence="2">Uncharacterized protein</fullName>
    </submittedName>
</protein>
<organism evidence="2">
    <name type="scientific">Aureoumbra lagunensis</name>
    <dbReference type="NCBI Taxonomy" id="44058"/>
    <lineage>
        <taxon>Eukaryota</taxon>
        <taxon>Sar</taxon>
        <taxon>Stramenopiles</taxon>
        <taxon>Ochrophyta</taxon>
        <taxon>Pelagophyceae</taxon>
        <taxon>Pelagomonadales</taxon>
        <taxon>Aureoumbra</taxon>
    </lineage>
</organism>
<evidence type="ECO:0000256" key="1">
    <source>
        <dbReference type="SAM" id="MobiDB-lite"/>
    </source>
</evidence>
<feature type="compositionally biased region" description="Acidic residues" evidence="1">
    <location>
        <begin position="88"/>
        <end position="100"/>
    </location>
</feature>
<reference evidence="2" key="1">
    <citation type="submission" date="2021-01" db="EMBL/GenBank/DDBJ databases">
        <authorList>
            <person name="Corre E."/>
            <person name="Pelletier E."/>
            <person name="Niang G."/>
            <person name="Scheremetjew M."/>
            <person name="Finn R."/>
            <person name="Kale V."/>
            <person name="Holt S."/>
            <person name="Cochrane G."/>
            <person name="Meng A."/>
            <person name="Brown T."/>
            <person name="Cohen L."/>
        </authorList>
    </citation>
    <scope>NUCLEOTIDE SEQUENCE</scope>
    <source>
        <strain evidence="2">CCMP1510</strain>
    </source>
</reference>
<evidence type="ECO:0000313" key="2">
    <source>
        <dbReference type="EMBL" id="CAE0373058.1"/>
    </source>
</evidence>
<feature type="region of interest" description="Disordered" evidence="1">
    <location>
        <begin position="83"/>
        <end position="104"/>
    </location>
</feature>
<dbReference type="AlphaFoldDB" id="A0A7S3NQP4"/>
<gene>
    <name evidence="2" type="ORF">ALAG00032_LOCUS13858</name>
</gene>
<accession>A0A7S3NQP4</accession>
<name>A0A7S3NQP4_9STRA</name>
<proteinExistence type="predicted"/>
<sequence>MDSQLPETMPPEGLESQSQTVPELRSPWLYEHVKNVLYERQTVSVRGPETVDVCEVGLRRVCVSDGRHRAWIKLVKNLRLPEDSSDKVEEDMEEEEEEEENKPFSIPKVGDRISICDISVDFDQDERFIYWARFSARIQEIKDKASIEEMLQLPEINEDGGLIGFATTVGCSGDDPFIIKDRLSAHQDRDRFKDDQAFCQHRQMITGRNKFVFENYAKPQFQQFQDEHELELPEEEATQSQISQVPQIPPSPGLDFDMPVEAARHTREFSARVNRERNQPFHQEKVSIEKDPACASDDNHSQPDQQEPNFHLDNSAVVQHTYNYDNEEDVDHYRKEDQQHRRVRVKRKSIPMTTAQQSAKRRHSLVIEPDVAGMVSQWWDEVYARNPRRRPRFPPQLPQGKNQNDLVSAFENEYKLRDYLRALPRSEFNDICILYREDPNETAASCFELELIRLILTLRIKRHTITPRVPPYSSEIKNIILQLEDVDDVFNL</sequence>
<feature type="region of interest" description="Disordered" evidence="1">
    <location>
        <begin position="1"/>
        <end position="21"/>
    </location>
</feature>
<feature type="region of interest" description="Disordered" evidence="1">
    <location>
        <begin position="335"/>
        <end position="361"/>
    </location>
</feature>